<evidence type="ECO:0000256" key="7">
    <source>
        <dbReference type="ARBA" id="ARBA00022989"/>
    </source>
</evidence>
<feature type="domain" description="V-ATPase proteolipid subunit C-like" evidence="13">
    <location>
        <begin position="39"/>
        <end position="102"/>
    </location>
</feature>
<evidence type="ECO:0000256" key="1">
    <source>
        <dbReference type="ARBA" id="ARBA00004141"/>
    </source>
</evidence>
<comment type="function">
    <text evidence="11">F(1)F(0) ATP synthase produces ATP from ADP in the presence of a proton or sodium gradient. F-type ATPases consist of two structural domains, F(1) containing the extramembraneous catalytic core and F(0) containing the membrane proton channel, linked together by a central stalk and a peripheral stalk. During catalysis, ATP synthesis in the catalytic domain of F(1) is coupled via a rotary mechanism of the central stalk subunits to proton translocation.</text>
</comment>
<feature type="transmembrane region" description="Helical" evidence="11">
    <location>
        <begin position="38"/>
        <end position="61"/>
    </location>
</feature>
<dbReference type="InterPro" id="IPR020537">
    <property type="entry name" value="ATP_synth_F0_csu_DDCD_BS"/>
</dbReference>
<keyword evidence="4 11" id="KW-0138">CF(0)</keyword>
<dbReference type="GO" id="GO:0033177">
    <property type="term" value="C:proton-transporting two-sector ATPase complex, proton-transporting domain"/>
    <property type="evidence" value="ECO:0007669"/>
    <property type="project" value="InterPro"/>
</dbReference>
<keyword evidence="6 11" id="KW-0375">Hydrogen ion transport</keyword>
<dbReference type="InterPro" id="IPR035921">
    <property type="entry name" value="F/V-ATP_Csub_sf"/>
</dbReference>
<dbReference type="CDD" id="cd18121">
    <property type="entry name" value="ATP-synt_Fo_c"/>
    <property type="match status" value="1"/>
</dbReference>
<evidence type="ECO:0000256" key="6">
    <source>
        <dbReference type="ARBA" id="ARBA00022781"/>
    </source>
</evidence>
<evidence type="ECO:0000313" key="14">
    <source>
        <dbReference type="EMBL" id="OGK01916.1"/>
    </source>
</evidence>
<dbReference type="AlphaFoldDB" id="A0A1F7F5X1"/>
<feature type="chain" id="PRO_5009528416" description="ATP synthase subunit c" evidence="12">
    <location>
        <begin position="21"/>
        <end position="113"/>
    </location>
</feature>
<dbReference type="InterPro" id="IPR000454">
    <property type="entry name" value="ATP_synth_F0_csu"/>
</dbReference>
<organism evidence="14 15">
    <name type="scientific">Candidatus Raymondbacteria bacterium RIFOXYD12_FULL_49_13</name>
    <dbReference type="NCBI Taxonomy" id="1817890"/>
    <lineage>
        <taxon>Bacteria</taxon>
        <taxon>Raymondiibacteriota</taxon>
    </lineage>
</organism>
<dbReference type="SUPFAM" id="SSF81333">
    <property type="entry name" value="F1F0 ATP synthase subunit C"/>
    <property type="match status" value="1"/>
</dbReference>
<keyword evidence="11" id="KW-0066">ATP synthesis</keyword>
<sequence>MNKKALSVLSILFSAGALFAEGAAPAAGNAVIFFSSTVLAAGLGLGIAAGLCGLAMGLLIASALQGMARQPELLPKLQLNMLIGFALIEAQVLYVLFIAIILLFANPFTKFFM</sequence>
<evidence type="ECO:0000313" key="15">
    <source>
        <dbReference type="Proteomes" id="UP000179243"/>
    </source>
</evidence>
<name>A0A1F7F5X1_UNCRA</name>
<comment type="caution">
    <text evidence="14">The sequence shown here is derived from an EMBL/GenBank/DDBJ whole genome shotgun (WGS) entry which is preliminary data.</text>
</comment>
<keyword evidence="10 11" id="KW-0472">Membrane</keyword>
<comment type="similarity">
    <text evidence="2 11">Belongs to the ATPase C chain family.</text>
</comment>
<comment type="subcellular location">
    <subcellularLocation>
        <location evidence="11">Cell membrane</location>
        <topology evidence="11">Multi-pass membrane protein</topology>
    </subcellularLocation>
    <subcellularLocation>
        <location evidence="1">Membrane</location>
        <topology evidence="1">Multi-pass membrane protein</topology>
    </subcellularLocation>
</comment>
<evidence type="ECO:0000256" key="2">
    <source>
        <dbReference type="ARBA" id="ARBA00006704"/>
    </source>
</evidence>
<keyword evidence="12" id="KW-0732">Signal</keyword>
<feature type="signal peptide" evidence="12">
    <location>
        <begin position="1"/>
        <end position="20"/>
    </location>
</feature>
<dbReference type="PRINTS" id="PR00124">
    <property type="entry name" value="ATPASEC"/>
</dbReference>
<dbReference type="GO" id="GO:0005886">
    <property type="term" value="C:plasma membrane"/>
    <property type="evidence" value="ECO:0007669"/>
    <property type="project" value="UniProtKB-SubCell"/>
</dbReference>
<evidence type="ECO:0000256" key="8">
    <source>
        <dbReference type="ARBA" id="ARBA00023065"/>
    </source>
</evidence>
<dbReference type="GO" id="GO:0045259">
    <property type="term" value="C:proton-transporting ATP synthase complex"/>
    <property type="evidence" value="ECO:0007669"/>
    <property type="project" value="UniProtKB-KW"/>
</dbReference>
<gene>
    <name evidence="11" type="primary">atpE</name>
    <name evidence="14" type="ORF">A2519_05605</name>
</gene>
<dbReference type="Proteomes" id="UP000179243">
    <property type="component" value="Unassembled WGS sequence"/>
</dbReference>
<evidence type="ECO:0000256" key="12">
    <source>
        <dbReference type="SAM" id="SignalP"/>
    </source>
</evidence>
<evidence type="ECO:0000256" key="11">
    <source>
        <dbReference type="HAMAP-Rule" id="MF_01396"/>
    </source>
</evidence>
<keyword evidence="8 11" id="KW-0406">Ion transport</keyword>
<dbReference type="Gene3D" id="1.20.20.10">
    <property type="entry name" value="F1F0 ATP synthase subunit C"/>
    <property type="match status" value="1"/>
</dbReference>
<dbReference type="InterPro" id="IPR002379">
    <property type="entry name" value="ATPase_proteolipid_c-like_dom"/>
</dbReference>
<dbReference type="GO" id="GO:0046933">
    <property type="term" value="F:proton-transporting ATP synthase activity, rotational mechanism"/>
    <property type="evidence" value="ECO:0007669"/>
    <property type="project" value="UniProtKB-UniRule"/>
</dbReference>
<dbReference type="InterPro" id="IPR038662">
    <property type="entry name" value="ATP_synth_F0_csu_sf"/>
</dbReference>
<reference evidence="14 15" key="1">
    <citation type="journal article" date="2016" name="Nat. Commun.">
        <title>Thousands of microbial genomes shed light on interconnected biogeochemical processes in an aquifer system.</title>
        <authorList>
            <person name="Anantharaman K."/>
            <person name="Brown C.T."/>
            <person name="Hug L.A."/>
            <person name="Sharon I."/>
            <person name="Castelle C.J."/>
            <person name="Probst A.J."/>
            <person name="Thomas B.C."/>
            <person name="Singh A."/>
            <person name="Wilkins M.J."/>
            <person name="Karaoz U."/>
            <person name="Brodie E.L."/>
            <person name="Williams K.H."/>
            <person name="Hubbard S.S."/>
            <person name="Banfield J.F."/>
        </authorList>
    </citation>
    <scope>NUCLEOTIDE SEQUENCE [LARGE SCALE GENOMIC DNA]</scope>
</reference>
<dbReference type="HAMAP" id="MF_01396">
    <property type="entry name" value="ATP_synth_c_bact"/>
    <property type="match status" value="1"/>
</dbReference>
<accession>A0A1F7F5X1</accession>
<evidence type="ECO:0000256" key="4">
    <source>
        <dbReference type="ARBA" id="ARBA00022547"/>
    </source>
</evidence>
<evidence type="ECO:0000256" key="9">
    <source>
        <dbReference type="ARBA" id="ARBA00023121"/>
    </source>
</evidence>
<dbReference type="GO" id="GO:0008289">
    <property type="term" value="F:lipid binding"/>
    <property type="evidence" value="ECO:0007669"/>
    <property type="project" value="UniProtKB-KW"/>
</dbReference>
<evidence type="ECO:0000256" key="10">
    <source>
        <dbReference type="ARBA" id="ARBA00023136"/>
    </source>
</evidence>
<feature type="site" description="Reversibly protonated during proton transport" evidence="11">
    <location>
        <position position="89"/>
    </location>
</feature>
<evidence type="ECO:0000256" key="3">
    <source>
        <dbReference type="ARBA" id="ARBA00022448"/>
    </source>
</evidence>
<dbReference type="PROSITE" id="PS00605">
    <property type="entry name" value="ATPASE_C"/>
    <property type="match status" value="1"/>
</dbReference>
<keyword evidence="3 11" id="KW-0813">Transport</keyword>
<keyword evidence="5 11" id="KW-0812">Transmembrane</keyword>
<dbReference type="Pfam" id="PF00137">
    <property type="entry name" value="ATP-synt_C"/>
    <property type="match status" value="1"/>
</dbReference>
<evidence type="ECO:0000259" key="13">
    <source>
        <dbReference type="Pfam" id="PF00137"/>
    </source>
</evidence>
<keyword evidence="11" id="KW-1003">Cell membrane</keyword>
<protein>
    <recommendedName>
        <fullName evidence="11">ATP synthase subunit c</fullName>
    </recommendedName>
    <alternativeName>
        <fullName evidence="11">ATP synthase F(0) sector subunit c</fullName>
    </alternativeName>
    <alternativeName>
        <fullName evidence="11">F-type ATPase subunit c</fullName>
        <shortName evidence="11">F-ATPase subunit c</shortName>
    </alternativeName>
    <alternativeName>
        <fullName evidence="11">Lipid-binding protein</fullName>
    </alternativeName>
</protein>
<evidence type="ECO:0000256" key="5">
    <source>
        <dbReference type="ARBA" id="ARBA00022692"/>
    </source>
</evidence>
<keyword evidence="7 11" id="KW-1133">Transmembrane helix</keyword>
<proteinExistence type="inferred from homology"/>
<keyword evidence="9 11" id="KW-0446">Lipid-binding</keyword>
<feature type="transmembrane region" description="Helical" evidence="11">
    <location>
        <begin position="82"/>
        <end position="105"/>
    </location>
</feature>
<dbReference type="EMBL" id="MFYX01000116">
    <property type="protein sequence ID" value="OGK01916.1"/>
    <property type="molecule type" value="Genomic_DNA"/>
</dbReference>
<comment type="function">
    <text evidence="11">Key component of the F(0) channel; it plays a direct role in translocation across the membrane. A homomeric c-ring of between 10-14 subunits forms the central stalk rotor element with the F(1) delta and epsilon subunits.</text>
</comment>